<feature type="domain" description="DUF2147" evidence="1">
    <location>
        <begin position="27"/>
        <end position="145"/>
    </location>
</feature>
<evidence type="ECO:0000313" key="4">
    <source>
        <dbReference type="Proteomes" id="UP000028349"/>
    </source>
</evidence>
<evidence type="ECO:0000313" key="3">
    <source>
        <dbReference type="EMBL" id="VEH96258.1"/>
    </source>
</evidence>
<dbReference type="Pfam" id="PF09917">
    <property type="entry name" value="DUF2147"/>
    <property type="match status" value="1"/>
</dbReference>
<reference evidence="2 4" key="1">
    <citation type="submission" date="2014-07" db="EMBL/GenBank/DDBJ databases">
        <authorList>
            <person name="Pisani N.G."/>
            <person name="Newman J.D."/>
        </authorList>
    </citation>
    <scope>NUCLEOTIDE SEQUENCE [LARGE SCALE GENOMIC DNA]</scope>
    <source>
        <strain evidence="2 4">LMG 24720</strain>
    </source>
</reference>
<evidence type="ECO:0000259" key="1">
    <source>
        <dbReference type="Pfam" id="PF09917"/>
    </source>
</evidence>
<dbReference type="STRING" id="266748.HY04_01170"/>
<keyword evidence="4" id="KW-1185">Reference proteome</keyword>
<name>A0A448NN58_9FLAO</name>
<dbReference type="EMBL" id="LR134441">
    <property type="protein sequence ID" value="VEH96258.1"/>
    <property type="molecule type" value="Genomic_DNA"/>
</dbReference>
<dbReference type="AlphaFoldDB" id="A0A448NN58"/>
<dbReference type="EMBL" id="JPEP01000001">
    <property type="protein sequence ID" value="KEY19868.1"/>
    <property type="molecule type" value="Genomic_DNA"/>
</dbReference>
<evidence type="ECO:0000313" key="5">
    <source>
        <dbReference type="Proteomes" id="UP000270036"/>
    </source>
</evidence>
<dbReference type="KEGG" id="cant:NCTC13489_00392"/>
<dbReference type="InterPro" id="IPR019223">
    <property type="entry name" value="DUF2147"/>
</dbReference>
<gene>
    <name evidence="2" type="ORF">HY04_01170</name>
    <name evidence="3" type="ORF">NCTC13489_00392</name>
</gene>
<evidence type="ECO:0000313" key="2">
    <source>
        <dbReference type="EMBL" id="KEY19868.1"/>
    </source>
</evidence>
<organism evidence="3 5">
    <name type="scientific">Kaistella antarctica</name>
    <dbReference type="NCBI Taxonomy" id="266748"/>
    <lineage>
        <taxon>Bacteria</taxon>
        <taxon>Pseudomonadati</taxon>
        <taxon>Bacteroidota</taxon>
        <taxon>Flavobacteriia</taxon>
        <taxon>Flavobacteriales</taxon>
        <taxon>Weeksellaceae</taxon>
        <taxon>Chryseobacterium group</taxon>
        <taxon>Kaistella</taxon>
    </lineage>
</organism>
<accession>A0A448NN58</accession>
<sequence>MFKSSIFFLLFLCCTVTGQTKIDDILGNWMATDKSVKVQVYKESGTFKAKVIWYDVKLGSGKPMHAATDTRNPNEKLRNRKIIGMQVLDGLHFNAANQRWEKGKIYDASSGRTWDSYAEIKDNGELIVRGYWKWQWIGKTLHFERY</sequence>
<dbReference type="Proteomes" id="UP000028349">
    <property type="component" value="Unassembled WGS sequence"/>
</dbReference>
<proteinExistence type="predicted"/>
<protein>
    <submittedName>
        <fullName evidence="3">Uncharacterized protein conserved in bacteria</fullName>
    </submittedName>
</protein>
<dbReference type="PANTHER" id="PTHR36919:SF2">
    <property type="entry name" value="BLL6627 PROTEIN"/>
    <property type="match status" value="1"/>
</dbReference>
<dbReference type="PANTHER" id="PTHR36919">
    <property type="entry name" value="BLR1215 PROTEIN"/>
    <property type="match status" value="1"/>
</dbReference>
<dbReference type="Gene3D" id="2.40.128.520">
    <property type="match status" value="1"/>
</dbReference>
<dbReference type="Proteomes" id="UP000270036">
    <property type="component" value="Chromosome"/>
</dbReference>
<reference evidence="3 5" key="2">
    <citation type="submission" date="2018-12" db="EMBL/GenBank/DDBJ databases">
        <authorList>
            <consortium name="Pathogen Informatics"/>
        </authorList>
    </citation>
    <scope>NUCLEOTIDE SEQUENCE [LARGE SCALE GENOMIC DNA]</scope>
    <source>
        <strain evidence="3 5">NCTC13489</strain>
    </source>
</reference>